<dbReference type="AlphaFoldDB" id="A0AAN8XF61"/>
<protein>
    <submittedName>
        <fullName evidence="2">Uncharacterized protein</fullName>
    </submittedName>
</protein>
<evidence type="ECO:0000256" key="1">
    <source>
        <dbReference type="SAM" id="MobiDB-lite"/>
    </source>
</evidence>
<dbReference type="Proteomes" id="UP001381693">
    <property type="component" value="Unassembled WGS sequence"/>
</dbReference>
<feature type="compositionally biased region" description="Acidic residues" evidence="1">
    <location>
        <begin position="7"/>
        <end position="23"/>
    </location>
</feature>
<comment type="caution">
    <text evidence="2">The sequence shown here is derived from an EMBL/GenBank/DDBJ whole genome shotgun (WGS) entry which is preliminary data.</text>
</comment>
<keyword evidence="3" id="KW-1185">Reference proteome</keyword>
<reference evidence="2 3" key="1">
    <citation type="submission" date="2023-11" db="EMBL/GenBank/DDBJ databases">
        <title>Halocaridina rubra genome assembly.</title>
        <authorList>
            <person name="Smith C."/>
        </authorList>
    </citation>
    <scope>NUCLEOTIDE SEQUENCE [LARGE SCALE GENOMIC DNA]</scope>
    <source>
        <strain evidence="2">EP-1</strain>
        <tissue evidence="2">Whole</tissue>
    </source>
</reference>
<proteinExistence type="predicted"/>
<feature type="region of interest" description="Disordered" evidence="1">
    <location>
        <begin position="42"/>
        <end position="84"/>
    </location>
</feature>
<organism evidence="2 3">
    <name type="scientific">Halocaridina rubra</name>
    <name type="common">Hawaiian red shrimp</name>
    <dbReference type="NCBI Taxonomy" id="373956"/>
    <lineage>
        <taxon>Eukaryota</taxon>
        <taxon>Metazoa</taxon>
        <taxon>Ecdysozoa</taxon>
        <taxon>Arthropoda</taxon>
        <taxon>Crustacea</taxon>
        <taxon>Multicrustacea</taxon>
        <taxon>Malacostraca</taxon>
        <taxon>Eumalacostraca</taxon>
        <taxon>Eucarida</taxon>
        <taxon>Decapoda</taxon>
        <taxon>Pleocyemata</taxon>
        <taxon>Caridea</taxon>
        <taxon>Atyoidea</taxon>
        <taxon>Atyidae</taxon>
        <taxon>Halocaridina</taxon>
    </lineage>
</organism>
<name>A0AAN8XF61_HALRR</name>
<evidence type="ECO:0000313" key="3">
    <source>
        <dbReference type="Proteomes" id="UP001381693"/>
    </source>
</evidence>
<accession>A0AAN8XF61</accession>
<evidence type="ECO:0000313" key="2">
    <source>
        <dbReference type="EMBL" id="KAK7081746.1"/>
    </source>
</evidence>
<gene>
    <name evidence="2" type="ORF">SK128_024021</name>
</gene>
<feature type="region of interest" description="Disordered" evidence="1">
    <location>
        <begin position="121"/>
        <end position="147"/>
    </location>
</feature>
<sequence length="147" mass="16879">MTKSSSEEEEEQQPEETHEEVEESGLIIKRLAAMYSMAKKLQQLSQEHDDNMARSTKHQNDTISVPNPPSYGRESSGRGSPRDVGVGVAVRRLKQKVMELETLVINLDDKIRNMDREIKETETHRKEISFWGKGNKAQGQERKELEK</sequence>
<dbReference type="EMBL" id="JAXCGZ010004468">
    <property type="protein sequence ID" value="KAK7081746.1"/>
    <property type="molecule type" value="Genomic_DNA"/>
</dbReference>
<feature type="region of interest" description="Disordered" evidence="1">
    <location>
        <begin position="1"/>
        <end position="25"/>
    </location>
</feature>